<dbReference type="EMBL" id="CAUOFW020008368">
    <property type="protein sequence ID" value="CAK9182462.1"/>
    <property type="molecule type" value="Genomic_DNA"/>
</dbReference>
<proteinExistence type="predicted"/>
<name>A0ABC8UN10_9AQUA</name>
<protein>
    <submittedName>
        <fullName evidence="1">Uncharacterized protein</fullName>
    </submittedName>
</protein>
<dbReference type="PANTHER" id="PTHR31208">
    <property type="entry name" value="EXPRESSED PROTEIN"/>
    <property type="match status" value="1"/>
</dbReference>
<dbReference type="AlphaFoldDB" id="A0ABC8UN10"/>
<dbReference type="Proteomes" id="UP001642360">
    <property type="component" value="Unassembled WGS sequence"/>
</dbReference>
<dbReference type="PANTHER" id="PTHR31208:SF3">
    <property type="entry name" value="OS01G0953500 PROTEIN"/>
    <property type="match status" value="1"/>
</dbReference>
<dbReference type="SUPFAM" id="SSF49562">
    <property type="entry name" value="C2 domain (Calcium/lipid-binding domain, CaLB)"/>
    <property type="match status" value="1"/>
</dbReference>
<organism evidence="1 2">
    <name type="scientific">Ilex paraguariensis</name>
    <name type="common">yerba mate</name>
    <dbReference type="NCBI Taxonomy" id="185542"/>
    <lineage>
        <taxon>Eukaryota</taxon>
        <taxon>Viridiplantae</taxon>
        <taxon>Streptophyta</taxon>
        <taxon>Embryophyta</taxon>
        <taxon>Tracheophyta</taxon>
        <taxon>Spermatophyta</taxon>
        <taxon>Magnoliopsida</taxon>
        <taxon>eudicotyledons</taxon>
        <taxon>Gunneridae</taxon>
        <taxon>Pentapetalae</taxon>
        <taxon>asterids</taxon>
        <taxon>campanulids</taxon>
        <taxon>Aquifoliales</taxon>
        <taxon>Aquifoliaceae</taxon>
        <taxon>Ilex</taxon>
    </lineage>
</organism>
<reference evidence="1 2" key="1">
    <citation type="submission" date="2024-02" db="EMBL/GenBank/DDBJ databases">
        <authorList>
            <person name="Vignale AGUSTIN F."/>
            <person name="Sosa J E."/>
            <person name="Modenutti C."/>
        </authorList>
    </citation>
    <scope>NUCLEOTIDE SEQUENCE [LARGE SCALE GENOMIC DNA]</scope>
</reference>
<keyword evidence="2" id="KW-1185">Reference proteome</keyword>
<evidence type="ECO:0000313" key="1">
    <source>
        <dbReference type="EMBL" id="CAK9182462.1"/>
    </source>
</evidence>
<gene>
    <name evidence="1" type="ORF">ILEXP_LOCUS52641</name>
</gene>
<dbReference type="InterPro" id="IPR035892">
    <property type="entry name" value="C2_domain_sf"/>
</dbReference>
<sequence length="120" mass="13422">MQTQGDSVFSGILQIFVHHARNIHNICIYDNQDVYAKNFLIYNPDETLSTRIINGGGKNTEVIENLIMTVSQSDAVLKCEIGMLSRAKNFLEDQLLGVALVPISPDVGKGKMIQDFLIRR</sequence>
<accession>A0ABC8UN10</accession>
<comment type="caution">
    <text evidence="1">The sequence shown here is derived from an EMBL/GenBank/DDBJ whole genome shotgun (WGS) entry which is preliminary data.</text>
</comment>
<evidence type="ECO:0000313" key="2">
    <source>
        <dbReference type="Proteomes" id="UP001642360"/>
    </source>
</evidence>